<evidence type="ECO:0000313" key="1">
    <source>
        <dbReference type="EMBL" id="MPC31990.1"/>
    </source>
</evidence>
<gene>
    <name evidence="1" type="ORF">E2C01_025292</name>
</gene>
<keyword evidence="2" id="KW-1185">Reference proteome</keyword>
<comment type="caution">
    <text evidence="1">The sequence shown here is derived from an EMBL/GenBank/DDBJ whole genome shotgun (WGS) entry which is preliminary data.</text>
</comment>
<reference evidence="1 2" key="1">
    <citation type="submission" date="2019-05" db="EMBL/GenBank/DDBJ databases">
        <title>Another draft genome of Portunus trituberculatus and its Hox gene families provides insights of decapod evolution.</title>
        <authorList>
            <person name="Jeong J.-H."/>
            <person name="Song I."/>
            <person name="Kim S."/>
            <person name="Choi T."/>
            <person name="Kim D."/>
            <person name="Ryu S."/>
            <person name="Kim W."/>
        </authorList>
    </citation>
    <scope>NUCLEOTIDE SEQUENCE [LARGE SCALE GENOMIC DNA]</scope>
    <source>
        <tissue evidence="1">Muscle</tissue>
    </source>
</reference>
<dbReference type="AlphaFoldDB" id="A0A5B7ECK3"/>
<proteinExistence type="predicted"/>
<evidence type="ECO:0000313" key="2">
    <source>
        <dbReference type="Proteomes" id="UP000324222"/>
    </source>
</evidence>
<organism evidence="1 2">
    <name type="scientific">Portunus trituberculatus</name>
    <name type="common">Swimming crab</name>
    <name type="synonym">Neptunus trituberculatus</name>
    <dbReference type="NCBI Taxonomy" id="210409"/>
    <lineage>
        <taxon>Eukaryota</taxon>
        <taxon>Metazoa</taxon>
        <taxon>Ecdysozoa</taxon>
        <taxon>Arthropoda</taxon>
        <taxon>Crustacea</taxon>
        <taxon>Multicrustacea</taxon>
        <taxon>Malacostraca</taxon>
        <taxon>Eumalacostraca</taxon>
        <taxon>Eucarida</taxon>
        <taxon>Decapoda</taxon>
        <taxon>Pleocyemata</taxon>
        <taxon>Brachyura</taxon>
        <taxon>Eubrachyura</taxon>
        <taxon>Portunoidea</taxon>
        <taxon>Portunidae</taxon>
        <taxon>Portuninae</taxon>
        <taxon>Portunus</taxon>
    </lineage>
</organism>
<accession>A0A5B7ECK3</accession>
<sequence length="102" mass="11355">MLMKVKQRSHREAPEEDIDGRFLFSWWCCVGCVDGDCDCFVLPLSSCAAGVTPPTAGTKRDSSSTTTGIFMKVLPIPLSQFVVFTASLFSRKYEGSFYIHFT</sequence>
<protein>
    <submittedName>
        <fullName evidence="1">Uncharacterized protein</fullName>
    </submittedName>
</protein>
<dbReference type="Proteomes" id="UP000324222">
    <property type="component" value="Unassembled WGS sequence"/>
</dbReference>
<dbReference type="EMBL" id="VSRR010002541">
    <property type="protein sequence ID" value="MPC31990.1"/>
    <property type="molecule type" value="Genomic_DNA"/>
</dbReference>
<name>A0A5B7ECK3_PORTR</name>